<organism evidence="4 5">
    <name type="scientific">Plutella xylostella</name>
    <name type="common">Diamondback moth</name>
    <name type="synonym">Plutella maculipennis</name>
    <dbReference type="NCBI Taxonomy" id="51655"/>
    <lineage>
        <taxon>Eukaryota</taxon>
        <taxon>Metazoa</taxon>
        <taxon>Ecdysozoa</taxon>
        <taxon>Arthropoda</taxon>
        <taxon>Hexapoda</taxon>
        <taxon>Insecta</taxon>
        <taxon>Pterygota</taxon>
        <taxon>Neoptera</taxon>
        <taxon>Endopterygota</taxon>
        <taxon>Lepidoptera</taxon>
        <taxon>Glossata</taxon>
        <taxon>Ditrysia</taxon>
        <taxon>Yponomeutoidea</taxon>
        <taxon>Plutellidae</taxon>
        <taxon>Plutella</taxon>
    </lineage>
</organism>
<keyword evidence="5" id="KW-1185">Reference proteome</keyword>
<dbReference type="Proteomes" id="UP000653454">
    <property type="component" value="Unassembled WGS sequence"/>
</dbReference>
<dbReference type="PROSITE" id="PS50878">
    <property type="entry name" value="RT_POL"/>
    <property type="match status" value="1"/>
</dbReference>
<comment type="caution">
    <text evidence="4">The sequence shown here is derived from an EMBL/GenBank/DDBJ whole genome shotgun (WGS) entry which is preliminary data.</text>
</comment>
<proteinExistence type="predicted"/>
<dbReference type="InterPro" id="IPR036691">
    <property type="entry name" value="Endo/exonu/phosph_ase_sf"/>
</dbReference>
<evidence type="ECO:0000313" key="5">
    <source>
        <dbReference type="Proteomes" id="UP000653454"/>
    </source>
</evidence>
<dbReference type="PANTHER" id="PTHR36688:SF2">
    <property type="entry name" value="ENDONUCLEASE_EXONUCLEASE_PHOSPHATASE DOMAIN-CONTAINING PROTEIN"/>
    <property type="match status" value="1"/>
</dbReference>
<feature type="region of interest" description="Disordered" evidence="2">
    <location>
        <begin position="20"/>
        <end position="132"/>
    </location>
</feature>
<evidence type="ECO:0000313" key="4">
    <source>
        <dbReference type="EMBL" id="CAG9133853.1"/>
    </source>
</evidence>
<name>A0A8S4FYC5_PLUXY</name>
<feature type="region of interest" description="Disordered" evidence="2">
    <location>
        <begin position="818"/>
        <end position="848"/>
    </location>
</feature>
<feature type="compositionally biased region" description="Low complexity" evidence="2">
    <location>
        <begin position="53"/>
        <end position="64"/>
    </location>
</feature>
<keyword evidence="1" id="KW-0175">Coiled coil</keyword>
<dbReference type="Pfam" id="PF14529">
    <property type="entry name" value="Exo_endo_phos_2"/>
    <property type="match status" value="1"/>
</dbReference>
<protein>
    <submittedName>
        <fullName evidence="4">(diamondback moth) hypothetical protein</fullName>
    </submittedName>
</protein>
<evidence type="ECO:0000256" key="2">
    <source>
        <dbReference type="SAM" id="MobiDB-lite"/>
    </source>
</evidence>
<feature type="compositionally biased region" description="Polar residues" evidence="2">
    <location>
        <begin position="822"/>
        <end position="832"/>
    </location>
</feature>
<dbReference type="Pfam" id="PF00078">
    <property type="entry name" value="RVT_1"/>
    <property type="match status" value="1"/>
</dbReference>
<sequence length="898" mass="101344">MESKKKNPNYVQQVFHKGLFNAANPPSTSHGSAILSPGDLPSCDTAGAKPPDSSDSYSQDSTTTEIEDNFSHPSQSNPEWQRVPMMRSNKRRRTSTSPPAVVSVDVDVSPQMSNRFDGLPTDTPEPSESVKKTYKPPPFILYGIEDKGVTLPGFTIYSTNHPDGTAHGGTAILIKTCIKHHEEHAFRTDHIQATTVTVESKDGSFSISSVYCPPKHKIKDHQFSQYFSSLGNRFLVGGDWNSKHTDWGSRLVTTRGREIKKSIEENHLLPMSTGEPTHWPTDRNKQPDLIDFFVIKDSSSGHTPVIVTMSSTLINCEDSHYLHNHKTDWDAFREYIDKNIELKIPLKSEEDIEIATKYVTCLIQEAAWKNTPELNDVKRERFNLNADLREKIAEKRKLRRIWHTSRHPDDKKELNKSCLQLKMDIASLKNKTFQSFVESLTPDKSSEYSLWKATRHLNQPMNCKPPLKKTDGEWARSSQEKSEAFALYLADVFSPNAAADGIDESFIESLLAQDLKDDSSIKLATPREVWSQIRYLKTHSAPGFDLITPKILKELPKKAIVFITILINAILRMSYFPQHWKVSQILMIYKPGKPANLVTSYRPISLLPIISKICERIILRRLSPALTENKVIPDHQFGFRSRHASIEQVHRVCGKIRNALENKEYCSAAFLDIKQAFDRVWHKGLLFKVKKYLPHAFFGLIQSYLCDRVFHVKENGSMSRFYDINAGVPQGSVLGPTLYSLYTCDLPKTNHTLTATYADDTAILANNSDPSMASFLLQSELDQISKVKQTTNLCNVGNRKLPGQNHLTTTCHVGTLDEEYSNPGSNNISQHSAPAPPEGPPPPAEPPTDVIVEASLLMPPQFADLVGSLDPDVDLDLELHLDRKPRRVRYFWTDPVRV</sequence>
<dbReference type="AlphaFoldDB" id="A0A8S4FYC5"/>
<evidence type="ECO:0000259" key="3">
    <source>
        <dbReference type="PROSITE" id="PS50878"/>
    </source>
</evidence>
<dbReference type="GO" id="GO:0071897">
    <property type="term" value="P:DNA biosynthetic process"/>
    <property type="evidence" value="ECO:0007669"/>
    <property type="project" value="UniProtKB-ARBA"/>
</dbReference>
<dbReference type="InterPro" id="IPR005135">
    <property type="entry name" value="Endo/exonuclease/phosphatase"/>
</dbReference>
<dbReference type="CDD" id="cd01650">
    <property type="entry name" value="RT_nLTR_like"/>
    <property type="match status" value="1"/>
</dbReference>
<dbReference type="PANTHER" id="PTHR36688">
    <property type="entry name" value="ENDO/EXONUCLEASE/PHOSPHATASE DOMAIN-CONTAINING PROTEIN"/>
    <property type="match status" value="1"/>
</dbReference>
<feature type="compositionally biased region" description="Pro residues" evidence="2">
    <location>
        <begin position="834"/>
        <end position="846"/>
    </location>
</feature>
<dbReference type="InterPro" id="IPR052560">
    <property type="entry name" value="RdDP_mobile_element"/>
</dbReference>
<dbReference type="EMBL" id="CAJHNJ030000068">
    <property type="protein sequence ID" value="CAG9133853.1"/>
    <property type="molecule type" value="Genomic_DNA"/>
</dbReference>
<dbReference type="Gene3D" id="3.60.10.10">
    <property type="entry name" value="Endonuclease/exonuclease/phosphatase"/>
    <property type="match status" value="1"/>
</dbReference>
<accession>A0A8S4FYC5</accession>
<feature type="coiled-coil region" evidence="1">
    <location>
        <begin position="374"/>
        <end position="431"/>
    </location>
</feature>
<dbReference type="SUPFAM" id="SSF56672">
    <property type="entry name" value="DNA/RNA polymerases"/>
    <property type="match status" value="1"/>
</dbReference>
<reference evidence="4" key="1">
    <citation type="submission" date="2020-11" db="EMBL/GenBank/DDBJ databases">
        <authorList>
            <person name="Whiteford S."/>
        </authorList>
    </citation>
    <scope>NUCLEOTIDE SEQUENCE</scope>
</reference>
<gene>
    <name evidence="4" type="ORF">PLXY2_LOCUS12107</name>
</gene>
<feature type="domain" description="Reverse transcriptase" evidence="3">
    <location>
        <begin position="569"/>
        <end position="827"/>
    </location>
</feature>
<evidence type="ECO:0000256" key="1">
    <source>
        <dbReference type="SAM" id="Coils"/>
    </source>
</evidence>
<dbReference type="SUPFAM" id="SSF56219">
    <property type="entry name" value="DNase I-like"/>
    <property type="match status" value="1"/>
</dbReference>
<dbReference type="InterPro" id="IPR043502">
    <property type="entry name" value="DNA/RNA_pol_sf"/>
</dbReference>
<dbReference type="InterPro" id="IPR000477">
    <property type="entry name" value="RT_dom"/>
</dbReference>
<dbReference type="GO" id="GO:0003824">
    <property type="term" value="F:catalytic activity"/>
    <property type="evidence" value="ECO:0007669"/>
    <property type="project" value="InterPro"/>
</dbReference>